<organism evidence="1 2">
    <name type="scientific">Glonium stellatum</name>
    <dbReference type="NCBI Taxonomy" id="574774"/>
    <lineage>
        <taxon>Eukaryota</taxon>
        <taxon>Fungi</taxon>
        <taxon>Dikarya</taxon>
        <taxon>Ascomycota</taxon>
        <taxon>Pezizomycotina</taxon>
        <taxon>Dothideomycetes</taxon>
        <taxon>Pleosporomycetidae</taxon>
        <taxon>Gloniales</taxon>
        <taxon>Gloniaceae</taxon>
        <taxon>Glonium</taxon>
    </lineage>
</organism>
<dbReference type="SUPFAM" id="SSF48264">
    <property type="entry name" value="Cytochrome P450"/>
    <property type="match status" value="1"/>
</dbReference>
<dbReference type="OrthoDB" id="2789670at2759"/>
<dbReference type="AlphaFoldDB" id="A0A8E2EPU8"/>
<evidence type="ECO:0008006" key="3">
    <source>
        <dbReference type="Google" id="ProtNLM"/>
    </source>
</evidence>
<proteinExistence type="predicted"/>
<dbReference type="GO" id="GO:0020037">
    <property type="term" value="F:heme binding"/>
    <property type="evidence" value="ECO:0007669"/>
    <property type="project" value="InterPro"/>
</dbReference>
<dbReference type="InterPro" id="IPR036396">
    <property type="entry name" value="Cyt_P450_sf"/>
</dbReference>
<accession>A0A8E2EPU8</accession>
<dbReference type="InterPro" id="IPR001128">
    <property type="entry name" value="Cyt_P450"/>
</dbReference>
<dbReference type="GO" id="GO:0005506">
    <property type="term" value="F:iron ion binding"/>
    <property type="evidence" value="ECO:0007669"/>
    <property type="project" value="InterPro"/>
</dbReference>
<dbReference type="Proteomes" id="UP000250140">
    <property type="component" value="Unassembled WGS sequence"/>
</dbReference>
<dbReference type="Pfam" id="PF00067">
    <property type="entry name" value="p450"/>
    <property type="match status" value="1"/>
</dbReference>
<dbReference type="GO" id="GO:0004497">
    <property type="term" value="F:monooxygenase activity"/>
    <property type="evidence" value="ECO:0007669"/>
    <property type="project" value="InterPro"/>
</dbReference>
<sequence length="53" mass="6170">MAMMEMKIVITRLIERFTIRVTSEQTHDDMLMTDHFALIPKGGKCEIVFELAK</sequence>
<reference evidence="1 2" key="1">
    <citation type="journal article" date="2016" name="Nat. Commun.">
        <title>Ectomycorrhizal ecology is imprinted in the genome of the dominant symbiotic fungus Cenococcum geophilum.</title>
        <authorList>
            <consortium name="DOE Joint Genome Institute"/>
            <person name="Peter M."/>
            <person name="Kohler A."/>
            <person name="Ohm R.A."/>
            <person name="Kuo A."/>
            <person name="Krutzmann J."/>
            <person name="Morin E."/>
            <person name="Arend M."/>
            <person name="Barry K.W."/>
            <person name="Binder M."/>
            <person name="Choi C."/>
            <person name="Clum A."/>
            <person name="Copeland A."/>
            <person name="Grisel N."/>
            <person name="Haridas S."/>
            <person name="Kipfer T."/>
            <person name="LaButti K."/>
            <person name="Lindquist E."/>
            <person name="Lipzen A."/>
            <person name="Maire R."/>
            <person name="Meier B."/>
            <person name="Mihaltcheva S."/>
            <person name="Molinier V."/>
            <person name="Murat C."/>
            <person name="Poggeler S."/>
            <person name="Quandt C.A."/>
            <person name="Sperisen C."/>
            <person name="Tritt A."/>
            <person name="Tisserant E."/>
            <person name="Crous P.W."/>
            <person name="Henrissat B."/>
            <person name="Nehls U."/>
            <person name="Egli S."/>
            <person name="Spatafora J.W."/>
            <person name="Grigoriev I.V."/>
            <person name="Martin F.M."/>
        </authorList>
    </citation>
    <scope>NUCLEOTIDE SEQUENCE [LARGE SCALE GENOMIC DNA]</scope>
    <source>
        <strain evidence="1 2">CBS 207.34</strain>
    </source>
</reference>
<protein>
    <recommendedName>
        <fullName evidence="3">Cytochrome P450</fullName>
    </recommendedName>
</protein>
<dbReference type="GO" id="GO:0016705">
    <property type="term" value="F:oxidoreductase activity, acting on paired donors, with incorporation or reduction of molecular oxygen"/>
    <property type="evidence" value="ECO:0007669"/>
    <property type="project" value="InterPro"/>
</dbReference>
<keyword evidence="2" id="KW-1185">Reference proteome</keyword>
<gene>
    <name evidence="1" type="ORF">AOQ84DRAFT_304292</name>
</gene>
<evidence type="ECO:0000313" key="1">
    <source>
        <dbReference type="EMBL" id="OCL02649.1"/>
    </source>
</evidence>
<evidence type="ECO:0000313" key="2">
    <source>
        <dbReference type="Proteomes" id="UP000250140"/>
    </source>
</evidence>
<dbReference type="Gene3D" id="1.10.630.10">
    <property type="entry name" value="Cytochrome P450"/>
    <property type="match status" value="1"/>
</dbReference>
<name>A0A8E2EPU8_9PEZI</name>
<dbReference type="EMBL" id="KV750917">
    <property type="protein sequence ID" value="OCL02649.1"/>
    <property type="molecule type" value="Genomic_DNA"/>
</dbReference>